<proteinExistence type="predicted"/>
<organism evidence="1 2">
    <name type="scientific">Psychrilyobacter piezotolerans</name>
    <dbReference type="NCBI Taxonomy" id="2293438"/>
    <lineage>
        <taxon>Bacteria</taxon>
        <taxon>Fusobacteriati</taxon>
        <taxon>Fusobacteriota</taxon>
        <taxon>Fusobacteriia</taxon>
        <taxon>Fusobacteriales</taxon>
        <taxon>Fusobacteriaceae</taxon>
        <taxon>Psychrilyobacter</taxon>
    </lineage>
</organism>
<evidence type="ECO:0000313" key="2">
    <source>
        <dbReference type="Proteomes" id="UP000263486"/>
    </source>
</evidence>
<dbReference type="EMBL" id="QUAJ01000016">
    <property type="protein sequence ID" value="REI40759.1"/>
    <property type="molecule type" value="Genomic_DNA"/>
</dbReference>
<evidence type="ECO:0000313" key="1">
    <source>
        <dbReference type="EMBL" id="REI40759.1"/>
    </source>
</evidence>
<accession>A0ABX9KGH6</accession>
<reference evidence="1 2" key="1">
    <citation type="submission" date="2018-08" db="EMBL/GenBank/DDBJ databases">
        <title>Draft genome sequence of Psychrilyobacter sp. strain SD5 isolated from Black Sea water.</title>
        <authorList>
            <person name="Yadav S."/>
            <person name="Villanueva L."/>
            <person name="Damste J.S.S."/>
        </authorList>
    </citation>
    <scope>NUCLEOTIDE SEQUENCE [LARGE SCALE GENOMIC DNA]</scope>
    <source>
        <strain evidence="1 2">SD5</strain>
    </source>
</reference>
<dbReference type="SUPFAM" id="SSF110849">
    <property type="entry name" value="ParB/Sulfiredoxin"/>
    <property type="match status" value="1"/>
</dbReference>
<protein>
    <recommendedName>
        <fullName evidence="3">DUF4032 domain-containing protein</fullName>
    </recommendedName>
</protein>
<gene>
    <name evidence="1" type="ORF">DYH56_09760</name>
</gene>
<evidence type="ECO:0008006" key="3">
    <source>
        <dbReference type="Google" id="ProtNLM"/>
    </source>
</evidence>
<name>A0ABX9KGH6_9FUSO</name>
<keyword evidence="2" id="KW-1185">Reference proteome</keyword>
<sequence>MINSYIQEEAKNAYDKFVGKGKILGIPLGHREELKKFSDIQKELSAYNNSCLGLQSVPLSKIVGSVQKTEDFKKGFIPKNSIVKIRWCNIYIEMLGDFKLPPVDLYKIRDEYYVYDGNHRVSVAHFLNFSSIEAVVTEFFSGEDSQEEMNYREKFKFTKQTQLNLDLTESGDYKKLLDDIEGLEGGRSLIDKSKYWHQYIYHPIIKILKFNGMATYEKLEGDLYIKFLEHRGYLINTTKKYDYSYALVDYLNMIYLQKKYTIQTQIKINHYIDSLIRRLYKLDKERSMDKVQKDKLSDLRGLIRGDFTDELYFSRVIREDIRSWYYTKVRTTIDIFKEKSRSFESSRLIQTNQLKLYRELTDYMNYYKKIHSNISIREGILDYILEILMPTFNYLSHKKIDKDEFIIQYFKFSHRKIKFLKNGKNISLEELDDLYLDIGSESSTIQDWLSKTLKKEKTFKGDILKGVKELLLIKGQDVETFVELMDLYEGTTNYKTILHIKKQIWNFVEQYPSDDWVKGKFAVDLEKLTHNKEGLKFFKTERFMHFIRGKSNTYTIVDFYMDIINYGENTIDIDTLLMQYINR</sequence>
<dbReference type="RefSeq" id="WP_114642680.1">
    <property type="nucleotide sequence ID" value="NZ_JAACIO010000018.1"/>
</dbReference>
<dbReference type="InterPro" id="IPR036086">
    <property type="entry name" value="ParB/Sulfiredoxin_sf"/>
</dbReference>
<comment type="caution">
    <text evidence="1">The sequence shown here is derived from an EMBL/GenBank/DDBJ whole genome shotgun (WGS) entry which is preliminary data.</text>
</comment>
<dbReference type="Proteomes" id="UP000263486">
    <property type="component" value="Unassembled WGS sequence"/>
</dbReference>